<keyword evidence="2 6" id="KW-0436">Ligase</keyword>
<keyword evidence="3 6" id="KW-0547">Nucleotide-binding</keyword>
<dbReference type="HAMAP" id="MF_01926">
    <property type="entry name" value="PurS"/>
    <property type="match status" value="1"/>
</dbReference>
<organism evidence="7">
    <name type="scientific">Candidatus Caldatribacterium californiense</name>
    <dbReference type="NCBI Taxonomy" id="1454726"/>
    <lineage>
        <taxon>Bacteria</taxon>
        <taxon>Pseudomonadati</taxon>
        <taxon>Atribacterota</taxon>
        <taxon>Atribacteria</taxon>
        <taxon>Atribacterales</taxon>
        <taxon>Candidatus Caldatribacteriaceae</taxon>
        <taxon>Candidatus Caldatribacterium</taxon>
    </lineage>
</organism>
<dbReference type="InterPro" id="IPR003850">
    <property type="entry name" value="PurS"/>
</dbReference>
<dbReference type="NCBIfam" id="NF004630">
    <property type="entry name" value="PRK05974.1"/>
    <property type="match status" value="1"/>
</dbReference>
<dbReference type="InterPro" id="IPR036604">
    <property type="entry name" value="PurS-like_sf"/>
</dbReference>
<keyword evidence="5 6" id="KW-0067">ATP-binding</keyword>
<comment type="subunit">
    <text evidence="6">Part of the FGAM synthase complex composed of 1 PurL, 1 PurQ and 2 PurS subunits.</text>
</comment>
<evidence type="ECO:0000256" key="5">
    <source>
        <dbReference type="ARBA" id="ARBA00022840"/>
    </source>
</evidence>
<comment type="function">
    <text evidence="6">Part of the phosphoribosylformylglycinamidine synthase complex involved in the purines biosynthetic pathway. Catalyzes the ATP-dependent conversion of formylglycinamide ribonucleotide (FGAR) and glutamine to yield formylglycinamidine ribonucleotide (FGAM) and glutamate. The FGAM synthase complex is composed of three subunits. PurQ produces an ammonia molecule by converting glutamine to glutamate. PurL transfers the ammonia molecule to FGAR to form FGAM in an ATP-dependent manner. PurS interacts with PurQ and PurL and is thought to assist in the transfer of the ammonia molecule from PurQ to PurL.</text>
</comment>
<gene>
    <name evidence="6 7" type="primary">purS</name>
    <name evidence="7" type="ORF">ENV30_05930</name>
</gene>
<sequence>MKYCGKVVVTLKPGVFDPQGMTIRNALHALSYREVEEVETGKYFKVTLKAETKEEAERRIREMCDQLLANPVIEQYAFEVQEIR</sequence>
<dbReference type="GO" id="GO:0005524">
    <property type="term" value="F:ATP binding"/>
    <property type="evidence" value="ECO:0007669"/>
    <property type="project" value="UniProtKB-UniRule"/>
</dbReference>
<dbReference type="EMBL" id="DTFV01000085">
    <property type="protein sequence ID" value="HGI30831.1"/>
    <property type="molecule type" value="Genomic_DNA"/>
</dbReference>
<dbReference type="UniPathway" id="UPA00074">
    <property type="reaction ID" value="UER00128"/>
</dbReference>
<comment type="caution">
    <text evidence="7">The sequence shown here is derived from an EMBL/GenBank/DDBJ whole genome shotgun (WGS) entry which is preliminary data.</text>
</comment>
<comment type="pathway">
    <text evidence="6">Purine metabolism; IMP biosynthesis via de novo pathway; 5-amino-1-(5-phospho-D-ribosyl)imidazole from N(2)-formyl-N(1)-(5-phospho-D-ribosyl)glycinamide: step 1/2.</text>
</comment>
<keyword evidence="4 6" id="KW-0658">Purine biosynthesis</keyword>
<name>A0A7V3YGX2_9BACT</name>
<dbReference type="PANTHER" id="PTHR34696">
    <property type="entry name" value="PHOSPHORIBOSYLFORMYLGLYCINAMIDINE SYNTHASE SUBUNIT PURS"/>
    <property type="match status" value="1"/>
</dbReference>
<reference evidence="7" key="1">
    <citation type="journal article" date="2020" name="mSystems">
        <title>Genome- and Community-Level Interaction Insights into Carbon Utilization and Element Cycling Functions of Hydrothermarchaeota in Hydrothermal Sediment.</title>
        <authorList>
            <person name="Zhou Z."/>
            <person name="Liu Y."/>
            <person name="Xu W."/>
            <person name="Pan J."/>
            <person name="Luo Z.H."/>
            <person name="Li M."/>
        </authorList>
    </citation>
    <scope>NUCLEOTIDE SEQUENCE [LARGE SCALE GENOMIC DNA]</scope>
    <source>
        <strain evidence="7">SpSt-747</strain>
    </source>
</reference>
<protein>
    <recommendedName>
        <fullName evidence="6">Phosphoribosylformylglycinamidine synthase subunit PurS</fullName>
        <shortName evidence="6">FGAM synthase</shortName>
        <ecNumber evidence="6">6.3.5.3</ecNumber>
    </recommendedName>
    <alternativeName>
        <fullName evidence="6">Formylglycinamide ribonucleotide amidotransferase subunit III</fullName>
        <shortName evidence="6">FGAR amidotransferase III</shortName>
        <shortName evidence="6">FGAR-AT III</shortName>
    </alternativeName>
    <alternativeName>
        <fullName evidence="6">Phosphoribosylformylglycinamidine synthase subunit III</fullName>
    </alternativeName>
</protein>
<dbReference type="GO" id="GO:0005737">
    <property type="term" value="C:cytoplasm"/>
    <property type="evidence" value="ECO:0007669"/>
    <property type="project" value="UniProtKB-SubCell"/>
</dbReference>
<evidence type="ECO:0000256" key="1">
    <source>
        <dbReference type="ARBA" id="ARBA00022490"/>
    </source>
</evidence>
<accession>A0A7V3YGX2</accession>
<dbReference type="Pfam" id="PF02700">
    <property type="entry name" value="PurS"/>
    <property type="match status" value="1"/>
</dbReference>
<dbReference type="GO" id="GO:0004642">
    <property type="term" value="F:phosphoribosylformylglycinamidine synthase activity"/>
    <property type="evidence" value="ECO:0007669"/>
    <property type="project" value="UniProtKB-UniRule"/>
</dbReference>
<proteinExistence type="inferred from homology"/>
<dbReference type="EC" id="6.3.5.3" evidence="6"/>
<evidence type="ECO:0000256" key="2">
    <source>
        <dbReference type="ARBA" id="ARBA00022598"/>
    </source>
</evidence>
<evidence type="ECO:0000256" key="6">
    <source>
        <dbReference type="HAMAP-Rule" id="MF_01926"/>
    </source>
</evidence>
<dbReference type="GO" id="GO:0006189">
    <property type="term" value="P:'de novo' IMP biosynthetic process"/>
    <property type="evidence" value="ECO:0007669"/>
    <property type="project" value="UniProtKB-UniRule"/>
</dbReference>
<evidence type="ECO:0000313" key="7">
    <source>
        <dbReference type="EMBL" id="HGI30831.1"/>
    </source>
</evidence>
<keyword evidence="1 6" id="KW-0963">Cytoplasm</keyword>
<comment type="catalytic activity">
    <reaction evidence="6">
        <text>N(2)-formyl-N(1)-(5-phospho-beta-D-ribosyl)glycinamide + L-glutamine + ATP + H2O = 2-formamido-N(1)-(5-O-phospho-beta-D-ribosyl)acetamidine + L-glutamate + ADP + phosphate + H(+)</text>
        <dbReference type="Rhea" id="RHEA:17129"/>
        <dbReference type="ChEBI" id="CHEBI:15377"/>
        <dbReference type="ChEBI" id="CHEBI:15378"/>
        <dbReference type="ChEBI" id="CHEBI:29985"/>
        <dbReference type="ChEBI" id="CHEBI:30616"/>
        <dbReference type="ChEBI" id="CHEBI:43474"/>
        <dbReference type="ChEBI" id="CHEBI:58359"/>
        <dbReference type="ChEBI" id="CHEBI:147286"/>
        <dbReference type="ChEBI" id="CHEBI:147287"/>
        <dbReference type="ChEBI" id="CHEBI:456216"/>
        <dbReference type="EC" id="6.3.5.3"/>
    </reaction>
</comment>
<dbReference type="Gene3D" id="3.30.1280.10">
    <property type="entry name" value="Phosphoribosylformylglycinamidine synthase subunit PurS"/>
    <property type="match status" value="1"/>
</dbReference>
<evidence type="ECO:0000256" key="4">
    <source>
        <dbReference type="ARBA" id="ARBA00022755"/>
    </source>
</evidence>
<dbReference type="SUPFAM" id="SSF82697">
    <property type="entry name" value="PurS-like"/>
    <property type="match status" value="1"/>
</dbReference>
<dbReference type="AlphaFoldDB" id="A0A7V3YGX2"/>
<dbReference type="PANTHER" id="PTHR34696:SF1">
    <property type="entry name" value="PHOSPHORIBOSYLFORMYLGLYCINAMIDINE SYNTHASE SUBUNIT PURS"/>
    <property type="match status" value="1"/>
</dbReference>
<dbReference type="NCBIfam" id="TIGR00302">
    <property type="entry name" value="phosphoribosylformylglycinamidine synthase subunit PurS"/>
    <property type="match status" value="1"/>
</dbReference>
<comment type="subcellular location">
    <subcellularLocation>
        <location evidence="6">Cytoplasm</location>
    </subcellularLocation>
</comment>
<evidence type="ECO:0000256" key="3">
    <source>
        <dbReference type="ARBA" id="ARBA00022741"/>
    </source>
</evidence>
<comment type="similarity">
    <text evidence="6">Belongs to the PurS family.</text>
</comment>